<dbReference type="GO" id="GO:0007283">
    <property type="term" value="P:spermatogenesis"/>
    <property type="evidence" value="ECO:0007669"/>
    <property type="project" value="InterPro"/>
</dbReference>
<keyword evidence="3" id="KW-1185">Reference proteome</keyword>
<accession>A0A093EDP6</accession>
<feature type="region of interest" description="Disordered" evidence="1">
    <location>
        <begin position="47"/>
        <end position="72"/>
    </location>
</feature>
<dbReference type="AlphaFoldDB" id="A0A093EDP6"/>
<feature type="compositionally biased region" description="Basic and acidic residues" evidence="1">
    <location>
        <begin position="47"/>
        <end position="68"/>
    </location>
</feature>
<protein>
    <submittedName>
        <fullName evidence="2">Spermatogenesis-associated protein 16</fullName>
    </submittedName>
</protein>
<gene>
    <name evidence="2" type="ORF">N340_14504</name>
</gene>
<feature type="non-terminal residue" evidence="2">
    <location>
        <position position="1"/>
    </location>
</feature>
<proteinExistence type="predicted"/>
<dbReference type="Pfam" id="PF15015">
    <property type="entry name" value="NYD-SP12_N"/>
    <property type="match status" value="1"/>
</dbReference>
<organism evidence="2 3">
    <name type="scientific">Tauraco erythrolophus</name>
    <name type="common">Red-crested turaco</name>
    <dbReference type="NCBI Taxonomy" id="121530"/>
    <lineage>
        <taxon>Eukaryota</taxon>
        <taxon>Metazoa</taxon>
        <taxon>Chordata</taxon>
        <taxon>Craniata</taxon>
        <taxon>Vertebrata</taxon>
        <taxon>Euteleostomi</taxon>
        <taxon>Archelosauria</taxon>
        <taxon>Archosauria</taxon>
        <taxon>Dinosauria</taxon>
        <taxon>Saurischia</taxon>
        <taxon>Theropoda</taxon>
        <taxon>Coelurosauria</taxon>
        <taxon>Aves</taxon>
        <taxon>Neognathae</taxon>
        <taxon>Neoaves</taxon>
        <taxon>Otidimorphae</taxon>
        <taxon>Musophagiformes</taxon>
        <taxon>Musophagidae</taxon>
        <taxon>Tauraco</taxon>
    </lineage>
</organism>
<dbReference type="PANTHER" id="PTHR47228:SF1">
    <property type="entry name" value="SPERMATOGENESIS-ASSOCIATED PROTEIN 16"/>
    <property type="match status" value="1"/>
</dbReference>
<name>A0A093EDP6_TAUER</name>
<dbReference type="Gene3D" id="1.25.40.10">
    <property type="entry name" value="Tetratricopeptide repeat domain"/>
    <property type="match status" value="1"/>
</dbReference>
<dbReference type="PANTHER" id="PTHR47228">
    <property type="entry name" value="SPERMATOGENESIS-ASSOCIATED PROTEIN 16"/>
    <property type="match status" value="1"/>
</dbReference>
<sequence>DVMFSQPTCSINMSNEAVDKWNYIPEALQEVNNHLWSGTVENMRIKAAEQKKEKPSNDVDRESRKWQSEDTEDLAVEKEETTIDTDCLFDLMTCDEIPLSDINLKSPEDIERELIYTDEEDIFYEFADPMLFTSTQSTRHGFENADDLSTPRSSASPQIDKQLYMTIQEGSTCYRENNYAEAAERYSTALELCNNGFAIEHPFESSPEDISSIASFIEAKLVICCLKLKKPDEALNHSHRSIIQNSANFRNHLRQAAVFRHLERYSEAARSAMIADYIYWLTGGTKQHISNLIKEYWQGMIQEAIAGETSFSVMYTPFTGQAKPDKLKQIKDLFAKKHPMYVQHICTDLHGVHMLPQTATWSSPPQQYLLTLGFRNKHTGKVVERCLQRRLPIFSDQKAPLRVPTKEETASFWESTGNRIARVQDFIRSTKLTDCLCACSRAVEKLYYASILGRLERVEEQSQVVNQAMAELATVPYLQDVTQKDAELLQSLMADAMDTLAGRSDGERAWNEIEKV</sequence>
<dbReference type="SUPFAM" id="SSF48452">
    <property type="entry name" value="TPR-like"/>
    <property type="match status" value="1"/>
</dbReference>
<evidence type="ECO:0000256" key="1">
    <source>
        <dbReference type="SAM" id="MobiDB-lite"/>
    </source>
</evidence>
<dbReference type="InterPro" id="IPR029161">
    <property type="entry name" value="SPATA16"/>
</dbReference>
<dbReference type="GO" id="GO:0005794">
    <property type="term" value="C:Golgi apparatus"/>
    <property type="evidence" value="ECO:0007669"/>
    <property type="project" value="InterPro"/>
</dbReference>
<dbReference type="EMBL" id="KL460632">
    <property type="protein sequence ID" value="KFV12586.1"/>
    <property type="molecule type" value="Genomic_DNA"/>
</dbReference>
<feature type="non-terminal residue" evidence="2">
    <location>
        <position position="516"/>
    </location>
</feature>
<dbReference type="Proteomes" id="UP000053661">
    <property type="component" value="Unassembled WGS sequence"/>
</dbReference>
<evidence type="ECO:0000313" key="3">
    <source>
        <dbReference type="Proteomes" id="UP000053661"/>
    </source>
</evidence>
<evidence type="ECO:0000313" key="2">
    <source>
        <dbReference type="EMBL" id="KFV12586.1"/>
    </source>
</evidence>
<reference evidence="2 3" key="1">
    <citation type="submission" date="2014-04" db="EMBL/GenBank/DDBJ databases">
        <title>Genome evolution of avian class.</title>
        <authorList>
            <person name="Zhang G."/>
            <person name="Li C."/>
        </authorList>
    </citation>
    <scope>NUCLEOTIDE SEQUENCE [LARGE SCALE GENOMIC DNA]</scope>
    <source>
        <strain evidence="2">BGI_N340</strain>
    </source>
</reference>
<dbReference type="InterPro" id="IPR011990">
    <property type="entry name" value="TPR-like_helical_dom_sf"/>
</dbReference>